<proteinExistence type="inferred from homology"/>
<comment type="caution">
    <text evidence="2">The sequence shown here is derived from an EMBL/GenBank/DDBJ whole genome shotgun (WGS) entry which is preliminary data.</text>
</comment>
<dbReference type="RefSeq" id="WP_189006910.1">
    <property type="nucleotide sequence ID" value="NZ_BMHE01000001.1"/>
</dbReference>
<evidence type="ECO:0000313" key="2">
    <source>
        <dbReference type="EMBL" id="GGI43936.1"/>
    </source>
</evidence>
<comment type="similarity">
    <text evidence="1">Belongs to the cycloisomerase 2 family.</text>
</comment>
<dbReference type="Proteomes" id="UP000615455">
    <property type="component" value="Unassembled WGS sequence"/>
</dbReference>
<evidence type="ECO:0000313" key="3">
    <source>
        <dbReference type="Proteomes" id="UP000615455"/>
    </source>
</evidence>
<dbReference type="InterPro" id="IPR050282">
    <property type="entry name" value="Cycloisomerase_2"/>
</dbReference>
<dbReference type="InterPro" id="IPR011048">
    <property type="entry name" value="Haem_d1_sf"/>
</dbReference>
<organism evidence="2 3">
    <name type="scientific">Paenibacillus marchantiophytorum</name>
    <dbReference type="NCBI Taxonomy" id="1619310"/>
    <lineage>
        <taxon>Bacteria</taxon>
        <taxon>Bacillati</taxon>
        <taxon>Bacillota</taxon>
        <taxon>Bacilli</taxon>
        <taxon>Bacillales</taxon>
        <taxon>Paenibacillaceae</taxon>
        <taxon>Paenibacillus</taxon>
    </lineage>
</organism>
<protein>
    <recommendedName>
        <fullName evidence="4">Lactonase family protein</fullName>
    </recommendedName>
</protein>
<dbReference type="InterPro" id="IPR015943">
    <property type="entry name" value="WD40/YVTN_repeat-like_dom_sf"/>
</dbReference>
<gene>
    <name evidence="2" type="ORF">GCM10008018_04610</name>
</gene>
<dbReference type="SUPFAM" id="SSF51004">
    <property type="entry name" value="C-terminal (heme d1) domain of cytochrome cd1-nitrite reductase"/>
    <property type="match status" value="1"/>
</dbReference>
<dbReference type="Pfam" id="PF10282">
    <property type="entry name" value="Lactonase"/>
    <property type="match status" value="1"/>
</dbReference>
<evidence type="ECO:0008006" key="4">
    <source>
        <dbReference type="Google" id="ProtNLM"/>
    </source>
</evidence>
<keyword evidence="3" id="KW-1185">Reference proteome</keyword>
<name>A0ABQ2BNU8_9BACL</name>
<sequence length="357" mass="38809">MTKKTFAFIGSYADAANPGVYTCQYDTEDGSLELTHQVDGLQNPTFLTVDATNWRLYALTEGLDANQQRCGAASAYAVNPANGDLTFLNNEVTLPATTCHIQLDHDNQVVMVSSYHGGMVGLSPILDDGRIGTTADIQQHHGASVLTVQDRPRAHSVFLDRTSRYVGVCDLGLDKIKLYKLDLAEKKLFPHSEVQVNPGSGPRHFVFHPSYAFGYVINELGSTVTAFRYDEERGELTEIQTISTLPDTFEGENACADVHVSPDGRFLYGSNRGHESIVVYAIDAATGLLSIVEYAPALGKHPRNFAISPDGKHVLVANKDTDNIVSFSRDAVTGKLKPTGSELKLSKPVCIKFAGTQ</sequence>
<dbReference type="Gene3D" id="2.130.10.10">
    <property type="entry name" value="YVTN repeat-like/Quinoprotein amine dehydrogenase"/>
    <property type="match status" value="1"/>
</dbReference>
<accession>A0ABQ2BNU8</accession>
<evidence type="ECO:0000256" key="1">
    <source>
        <dbReference type="ARBA" id="ARBA00005564"/>
    </source>
</evidence>
<dbReference type="InterPro" id="IPR019405">
    <property type="entry name" value="Lactonase_7-beta_prop"/>
</dbReference>
<dbReference type="PANTHER" id="PTHR30344">
    <property type="entry name" value="6-PHOSPHOGLUCONOLACTONASE-RELATED"/>
    <property type="match status" value="1"/>
</dbReference>
<reference evidence="3" key="1">
    <citation type="journal article" date="2019" name="Int. J. Syst. Evol. Microbiol.">
        <title>The Global Catalogue of Microorganisms (GCM) 10K type strain sequencing project: providing services to taxonomists for standard genome sequencing and annotation.</title>
        <authorList>
            <consortium name="The Broad Institute Genomics Platform"/>
            <consortium name="The Broad Institute Genome Sequencing Center for Infectious Disease"/>
            <person name="Wu L."/>
            <person name="Ma J."/>
        </authorList>
    </citation>
    <scope>NUCLEOTIDE SEQUENCE [LARGE SCALE GENOMIC DNA]</scope>
    <source>
        <strain evidence="3">CGMCC 1.15043</strain>
    </source>
</reference>
<dbReference type="PANTHER" id="PTHR30344:SF1">
    <property type="entry name" value="6-PHOSPHOGLUCONOLACTONASE"/>
    <property type="match status" value="1"/>
</dbReference>
<dbReference type="EMBL" id="BMHE01000001">
    <property type="protein sequence ID" value="GGI43936.1"/>
    <property type="molecule type" value="Genomic_DNA"/>
</dbReference>